<sequence>MYVFVKIFSANYSFLYRDVQFFGSVSLYEIHLPAPLPAFIRAKFCSLRSYFQIEDRKTKANPGAAGFDFVPKWVHYRHLLFLKDCSMEAPSESTLDTSIVEDESEATSTVSTIRII</sequence>
<gene>
    <name evidence="1" type="ORF">AVEN_178033_1</name>
</gene>
<comment type="caution">
    <text evidence="1">The sequence shown here is derived from an EMBL/GenBank/DDBJ whole genome shotgun (WGS) entry which is preliminary data.</text>
</comment>
<dbReference type="AlphaFoldDB" id="A0A4Y2I5C0"/>
<dbReference type="EMBL" id="BGPR01002373">
    <property type="protein sequence ID" value="GBM72356.1"/>
    <property type="molecule type" value="Genomic_DNA"/>
</dbReference>
<name>A0A4Y2I5C0_ARAVE</name>
<proteinExistence type="predicted"/>
<protein>
    <submittedName>
        <fullName evidence="1">Uncharacterized protein</fullName>
    </submittedName>
</protein>
<accession>A0A4Y2I5C0</accession>
<reference evidence="1 2" key="1">
    <citation type="journal article" date="2019" name="Sci. Rep.">
        <title>Orb-weaving spider Araneus ventricosus genome elucidates the spidroin gene catalogue.</title>
        <authorList>
            <person name="Kono N."/>
            <person name="Nakamura H."/>
            <person name="Ohtoshi R."/>
            <person name="Moran D.A.P."/>
            <person name="Shinohara A."/>
            <person name="Yoshida Y."/>
            <person name="Fujiwara M."/>
            <person name="Mori M."/>
            <person name="Tomita M."/>
            <person name="Arakawa K."/>
        </authorList>
    </citation>
    <scope>NUCLEOTIDE SEQUENCE [LARGE SCALE GENOMIC DNA]</scope>
</reference>
<dbReference type="OrthoDB" id="8961911at2759"/>
<evidence type="ECO:0000313" key="1">
    <source>
        <dbReference type="EMBL" id="GBM72356.1"/>
    </source>
</evidence>
<organism evidence="1 2">
    <name type="scientific">Araneus ventricosus</name>
    <name type="common">Orbweaver spider</name>
    <name type="synonym">Epeira ventricosa</name>
    <dbReference type="NCBI Taxonomy" id="182803"/>
    <lineage>
        <taxon>Eukaryota</taxon>
        <taxon>Metazoa</taxon>
        <taxon>Ecdysozoa</taxon>
        <taxon>Arthropoda</taxon>
        <taxon>Chelicerata</taxon>
        <taxon>Arachnida</taxon>
        <taxon>Araneae</taxon>
        <taxon>Araneomorphae</taxon>
        <taxon>Entelegynae</taxon>
        <taxon>Araneoidea</taxon>
        <taxon>Araneidae</taxon>
        <taxon>Araneus</taxon>
    </lineage>
</organism>
<dbReference type="Proteomes" id="UP000499080">
    <property type="component" value="Unassembled WGS sequence"/>
</dbReference>
<keyword evidence="2" id="KW-1185">Reference proteome</keyword>
<evidence type="ECO:0000313" key="2">
    <source>
        <dbReference type="Proteomes" id="UP000499080"/>
    </source>
</evidence>